<evidence type="ECO:0008006" key="8">
    <source>
        <dbReference type="Google" id="ProtNLM"/>
    </source>
</evidence>
<dbReference type="EMBL" id="EF082043">
    <property type="protein sequence ID" value="ABK21422.1"/>
    <property type="molecule type" value="mRNA"/>
</dbReference>
<evidence type="ECO:0000256" key="1">
    <source>
        <dbReference type="ARBA" id="ARBA00004141"/>
    </source>
</evidence>
<protein>
    <recommendedName>
        <fullName evidence="8">TspO/MBR-related protein</fullName>
    </recommendedName>
</protein>
<evidence type="ECO:0000256" key="6">
    <source>
        <dbReference type="SAM" id="Phobius"/>
    </source>
</evidence>
<keyword evidence="3 6" id="KW-0812">Transmembrane</keyword>
<evidence type="ECO:0000313" key="7">
    <source>
        <dbReference type="EMBL" id="ABK21422.1"/>
    </source>
</evidence>
<evidence type="ECO:0000256" key="3">
    <source>
        <dbReference type="ARBA" id="ARBA00022692"/>
    </source>
</evidence>
<dbReference type="CDD" id="cd15904">
    <property type="entry name" value="TSPO_MBR"/>
    <property type="match status" value="1"/>
</dbReference>
<dbReference type="PIRSF" id="PIRSF005859">
    <property type="entry name" value="PBR"/>
    <property type="match status" value="1"/>
</dbReference>
<name>A9NLB1_PICSI</name>
<evidence type="ECO:0000256" key="5">
    <source>
        <dbReference type="ARBA" id="ARBA00023136"/>
    </source>
</evidence>
<proteinExistence type="evidence at transcript level"/>
<comment type="similarity">
    <text evidence="2">Belongs to the TspO/BZRP family.</text>
</comment>
<dbReference type="PANTHER" id="PTHR10057">
    <property type="entry name" value="PERIPHERAL-TYPE BENZODIAZEPINE RECEPTOR"/>
    <property type="match status" value="1"/>
</dbReference>
<dbReference type="InterPro" id="IPR038330">
    <property type="entry name" value="TspO/MBR-related_sf"/>
</dbReference>
<dbReference type="AlphaFoldDB" id="A9NLB1"/>
<comment type="subcellular location">
    <subcellularLocation>
        <location evidence="1">Membrane</location>
        <topology evidence="1">Multi-pass membrane protein</topology>
    </subcellularLocation>
</comment>
<keyword evidence="5 6" id="KW-0472">Membrane</keyword>
<dbReference type="GO" id="GO:0016020">
    <property type="term" value="C:membrane"/>
    <property type="evidence" value="ECO:0007669"/>
    <property type="project" value="UniProtKB-SubCell"/>
</dbReference>
<evidence type="ECO:0000256" key="4">
    <source>
        <dbReference type="ARBA" id="ARBA00022989"/>
    </source>
</evidence>
<sequence length="176" mass="19972">MQLVNAVSLILSVALPVGLGFLGSLAGDGGNSDWYKQLKKPPWTPPNWAFPVMWTILYVMMGVAAWYVWLHGGFEKQGVVLGVYLLQLFLNLLWTPLFFGMHNPGAAFADIMLLWFTIAANIYLFWHVEPVAAYLLVPYIIWVTLASTINLYVWIHYVNDSQYHVTNRPDLHSKSS</sequence>
<dbReference type="InterPro" id="IPR004307">
    <property type="entry name" value="TspO_MBR"/>
</dbReference>
<keyword evidence="4 6" id="KW-1133">Transmembrane helix</keyword>
<feature type="transmembrane region" description="Helical" evidence="6">
    <location>
        <begin position="132"/>
        <end position="155"/>
    </location>
</feature>
<feature type="transmembrane region" description="Helical" evidence="6">
    <location>
        <begin position="6"/>
        <end position="27"/>
    </location>
</feature>
<accession>A9NLB1</accession>
<feature type="transmembrane region" description="Helical" evidence="6">
    <location>
        <begin position="81"/>
        <end position="99"/>
    </location>
</feature>
<organism evidence="7">
    <name type="scientific">Picea sitchensis</name>
    <name type="common">Sitka spruce</name>
    <name type="synonym">Pinus sitchensis</name>
    <dbReference type="NCBI Taxonomy" id="3332"/>
    <lineage>
        <taxon>Eukaryota</taxon>
        <taxon>Viridiplantae</taxon>
        <taxon>Streptophyta</taxon>
        <taxon>Embryophyta</taxon>
        <taxon>Tracheophyta</taxon>
        <taxon>Spermatophyta</taxon>
        <taxon>Pinopsida</taxon>
        <taxon>Pinidae</taxon>
        <taxon>Conifers I</taxon>
        <taxon>Pinales</taxon>
        <taxon>Pinaceae</taxon>
        <taxon>Picea</taxon>
    </lineage>
</organism>
<feature type="transmembrane region" description="Helical" evidence="6">
    <location>
        <begin position="106"/>
        <end position="126"/>
    </location>
</feature>
<evidence type="ECO:0000256" key="2">
    <source>
        <dbReference type="ARBA" id="ARBA00007524"/>
    </source>
</evidence>
<reference evidence="7" key="1">
    <citation type="journal article" date="2008" name="BMC Genomics">
        <title>A conifer genomics resource of 200,000 spruce (Picea spp.) ESTs and 6,464 high-quality, sequence-finished full-length cDNAs for Sitka spruce (Picea sitchensis).</title>
        <authorList>
            <person name="Ralph S.G."/>
            <person name="Chun H.J."/>
            <person name="Kolosova N."/>
            <person name="Cooper D."/>
            <person name="Oddy C."/>
            <person name="Ritland C.E."/>
            <person name="Kirkpatrick R."/>
            <person name="Moore R."/>
            <person name="Barber S."/>
            <person name="Holt R.A."/>
            <person name="Jones S.J."/>
            <person name="Marra M.A."/>
            <person name="Douglas C.J."/>
            <person name="Ritland K."/>
            <person name="Bohlmann J."/>
        </authorList>
    </citation>
    <scope>NUCLEOTIDE SEQUENCE</scope>
    <source>
        <tissue evidence="7">Green portion of the leader tissue</tissue>
    </source>
</reference>
<dbReference type="PANTHER" id="PTHR10057:SF16">
    <property type="entry name" value="PERIPHERAL-TYPE BENZODIAZEPINE RECEPTOR-RELATED"/>
    <property type="match status" value="1"/>
</dbReference>
<feature type="transmembrane region" description="Helical" evidence="6">
    <location>
        <begin position="48"/>
        <end position="69"/>
    </location>
</feature>
<dbReference type="Gene3D" id="1.20.1260.100">
    <property type="entry name" value="TspO/MBR protein"/>
    <property type="match status" value="1"/>
</dbReference>
<dbReference type="Pfam" id="PF03073">
    <property type="entry name" value="TspO_MBR"/>
    <property type="match status" value="1"/>
</dbReference>
<dbReference type="FunFam" id="1.20.1260.100:FF:000001">
    <property type="entry name" value="translocator protein 2"/>
    <property type="match status" value="1"/>
</dbReference>